<sequence length="106" mass="11838">MTCDPLLNFSNSGNFQTAWNLEWIVGLLFKLLTPVLIMWHLSLSAFSSPTLEGITRHTCIVSFRTIIQLVILICKGGYINEESYLLEGCSLLVQRSGNQKISDGNC</sequence>
<keyword evidence="3" id="KW-1185">Reference proteome</keyword>
<evidence type="ECO:0000313" key="2">
    <source>
        <dbReference type="EMBL" id="MCD7468209.1"/>
    </source>
</evidence>
<organism evidence="2 3">
    <name type="scientific">Datura stramonium</name>
    <name type="common">Jimsonweed</name>
    <name type="synonym">Common thornapple</name>
    <dbReference type="NCBI Taxonomy" id="4076"/>
    <lineage>
        <taxon>Eukaryota</taxon>
        <taxon>Viridiplantae</taxon>
        <taxon>Streptophyta</taxon>
        <taxon>Embryophyta</taxon>
        <taxon>Tracheophyta</taxon>
        <taxon>Spermatophyta</taxon>
        <taxon>Magnoliopsida</taxon>
        <taxon>eudicotyledons</taxon>
        <taxon>Gunneridae</taxon>
        <taxon>Pentapetalae</taxon>
        <taxon>asterids</taxon>
        <taxon>lamiids</taxon>
        <taxon>Solanales</taxon>
        <taxon>Solanaceae</taxon>
        <taxon>Solanoideae</taxon>
        <taxon>Datureae</taxon>
        <taxon>Datura</taxon>
    </lineage>
</organism>
<name>A0ABS8T9W6_DATST</name>
<comment type="caution">
    <text evidence="2">The sequence shown here is derived from an EMBL/GenBank/DDBJ whole genome shotgun (WGS) entry which is preliminary data.</text>
</comment>
<evidence type="ECO:0000256" key="1">
    <source>
        <dbReference type="SAM" id="Phobius"/>
    </source>
</evidence>
<accession>A0ABS8T9W6</accession>
<evidence type="ECO:0000313" key="3">
    <source>
        <dbReference type="Proteomes" id="UP000823775"/>
    </source>
</evidence>
<keyword evidence="1" id="KW-0812">Transmembrane</keyword>
<dbReference type="EMBL" id="JACEIK010001309">
    <property type="protein sequence ID" value="MCD7468209.1"/>
    <property type="molecule type" value="Genomic_DNA"/>
</dbReference>
<dbReference type="Proteomes" id="UP000823775">
    <property type="component" value="Unassembled WGS sequence"/>
</dbReference>
<feature type="transmembrane region" description="Helical" evidence="1">
    <location>
        <begin position="23"/>
        <end position="46"/>
    </location>
</feature>
<proteinExistence type="predicted"/>
<protein>
    <submittedName>
        <fullName evidence="2">Uncharacterized protein</fullName>
    </submittedName>
</protein>
<reference evidence="2 3" key="1">
    <citation type="journal article" date="2021" name="BMC Genomics">
        <title>Datura genome reveals duplications of psychoactive alkaloid biosynthetic genes and high mutation rate following tissue culture.</title>
        <authorList>
            <person name="Rajewski A."/>
            <person name="Carter-House D."/>
            <person name="Stajich J."/>
            <person name="Litt A."/>
        </authorList>
    </citation>
    <scope>NUCLEOTIDE SEQUENCE [LARGE SCALE GENOMIC DNA]</scope>
    <source>
        <strain evidence="2">AR-01</strain>
    </source>
</reference>
<keyword evidence="1" id="KW-1133">Transmembrane helix</keyword>
<keyword evidence="1" id="KW-0472">Membrane</keyword>
<gene>
    <name evidence="2" type="ORF">HAX54_006193</name>
</gene>